<gene>
    <name evidence="1" type="primary">chuR</name>
    <name evidence="1" type="ORF">NCTC9149_00040</name>
</gene>
<comment type="caution">
    <text evidence="1">The sequence shown here is derived from an EMBL/GenBank/DDBJ whole genome shotgun (WGS) entry which is preliminary data.</text>
</comment>
<evidence type="ECO:0000313" key="2">
    <source>
        <dbReference type="Proteomes" id="UP000254571"/>
    </source>
</evidence>
<dbReference type="PANTHER" id="PTHR43273:SF3">
    <property type="entry name" value="ANAEROBIC SULFATASE-MATURATING ENZYME HOMOLOG ASLB-RELATED"/>
    <property type="match status" value="1"/>
</dbReference>
<keyword evidence="1" id="KW-0560">Oxidoreductase</keyword>
<dbReference type="InterPro" id="IPR013785">
    <property type="entry name" value="Aldolase_TIM"/>
</dbReference>
<reference evidence="1 2" key="1">
    <citation type="submission" date="2018-06" db="EMBL/GenBank/DDBJ databases">
        <authorList>
            <consortium name="Pathogen Informatics"/>
            <person name="Doyle S."/>
        </authorList>
    </citation>
    <scope>NUCLEOTIDE SEQUENCE [LARGE SCALE GENOMIC DNA]</scope>
    <source>
        <strain evidence="1 2">NCTC9149</strain>
    </source>
</reference>
<organism evidence="1 2">
    <name type="scientific">Klebsiella grimontii</name>
    <dbReference type="NCBI Taxonomy" id="2058152"/>
    <lineage>
        <taxon>Bacteria</taxon>
        <taxon>Pseudomonadati</taxon>
        <taxon>Pseudomonadota</taxon>
        <taxon>Gammaproteobacteria</taxon>
        <taxon>Enterobacterales</taxon>
        <taxon>Enterobacteriaceae</taxon>
        <taxon>Klebsiella/Raoultella group</taxon>
        <taxon>Klebsiella</taxon>
    </lineage>
</organism>
<proteinExistence type="predicted"/>
<dbReference type="EMBL" id="UGMX01000002">
    <property type="protein sequence ID" value="STW03719.1"/>
    <property type="molecule type" value="Genomic_DNA"/>
</dbReference>
<accession>A0A7H4NU54</accession>
<dbReference type="AlphaFoldDB" id="A0A7H4NU54"/>
<dbReference type="Gene3D" id="3.20.20.70">
    <property type="entry name" value="Aldolase class I"/>
    <property type="match status" value="1"/>
</dbReference>
<dbReference type="PANTHER" id="PTHR43273">
    <property type="entry name" value="ANAEROBIC SULFATASE-MATURATING ENZYME HOMOLOG ASLB-RELATED"/>
    <property type="match status" value="1"/>
</dbReference>
<name>A0A7H4NU54_9ENTR</name>
<dbReference type="EC" id="1.1.99.-" evidence="1"/>
<dbReference type="InterPro" id="IPR023867">
    <property type="entry name" value="Sulphatase_maturase_rSAM"/>
</dbReference>
<evidence type="ECO:0000313" key="1">
    <source>
        <dbReference type="EMBL" id="STW03719.1"/>
    </source>
</evidence>
<protein>
    <submittedName>
        <fullName evidence="1">Transcriptional regulator</fullName>
        <ecNumber evidence="1">1.1.99.-</ecNumber>
    </submittedName>
</protein>
<dbReference type="Proteomes" id="UP000254571">
    <property type="component" value="Unassembled WGS sequence"/>
</dbReference>
<dbReference type="GO" id="GO:0016491">
    <property type="term" value="F:oxidoreductase activity"/>
    <property type="evidence" value="ECO:0007669"/>
    <property type="project" value="UniProtKB-KW"/>
</dbReference>
<sequence length="148" mass="16519">MTGCQADYGDDRHCGNCQSLASDIPVREVIIHRQECERPERVYHQLSAQGAAAIKFIPHLQPSDARLWGDFLCAVFAIWIKEDANRIVVPLFEATLRAWRGETVRYENNPPGPACAGCAWLRLCGGGCPQLRLEDGSNALCEGYRQFL</sequence>